<dbReference type="SMART" id="SM00409">
    <property type="entry name" value="IG"/>
    <property type="match status" value="1"/>
</dbReference>
<dbReference type="PANTHER" id="PTHR23267">
    <property type="entry name" value="IMMUNOGLOBULIN LIGHT CHAIN"/>
    <property type="match status" value="1"/>
</dbReference>
<dbReference type="InterPro" id="IPR013783">
    <property type="entry name" value="Ig-like_fold"/>
</dbReference>
<dbReference type="EMBL" id="JAATJV010417500">
    <property type="protein sequence ID" value="MBZ3887647.1"/>
    <property type="molecule type" value="Genomic_DNA"/>
</dbReference>
<feature type="domain" description="Ig-like" evidence="1">
    <location>
        <begin position="113"/>
        <end position="223"/>
    </location>
</feature>
<evidence type="ECO:0000313" key="3">
    <source>
        <dbReference type="Proteomes" id="UP001166674"/>
    </source>
</evidence>
<dbReference type="AlphaFoldDB" id="A0AA41NC19"/>
<dbReference type="Gene3D" id="2.60.40.10">
    <property type="entry name" value="Immunoglobulins"/>
    <property type="match status" value="1"/>
</dbReference>
<sequence>MENSPCFDSISAFQEITFIPEMKQCDEADLVKDINYNSCVSVPPVVTGLCECPASASFIISSRDIRMNIGAGRERKFDLHEKPPSGPEEALKCPEDIKLKVRSVRTPSTCQDPTMAQMMALLVLLSYGSVVDSQTTVIQEPSLSVSPGGTVTLTCGLSSGSVSTGHYPEWYQQTPGRAPHTLIYNTNSRPSGVSDRFSGSILGNKAALTITGVQTDDEADYYCALYMGEDIYTVI</sequence>
<evidence type="ECO:0000313" key="2">
    <source>
        <dbReference type="EMBL" id="MBZ3887647.1"/>
    </source>
</evidence>
<name>A0AA41NC19_SCICA</name>
<organism evidence="2 3">
    <name type="scientific">Sciurus carolinensis</name>
    <name type="common">Eastern gray squirrel</name>
    <dbReference type="NCBI Taxonomy" id="30640"/>
    <lineage>
        <taxon>Eukaryota</taxon>
        <taxon>Metazoa</taxon>
        <taxon>Chordata</taxon>
        <taxon>Craniata</taxon>
        <taxon>Vertebrata</taxon>
        <taxon>Euteleostomi</taxon>
        <taxon>Mammalia</taxon>
        <taxon>Eutheria</taxon>
        <taxon>Euarchontoglires</taxon>
        <taxon>Glires</taxon>
        <taxon>Rodentia</taxon>
        <taxon>Sciuromorpha</taxon>
        <taxon>Sciuridae</taxon>
        <taxon>Sciurinae</taxon>
        <taxon>Sciurini</taxon>
        <taxon>Sciurus</taxon>
    </lineage>
</organism>
<dbReference type="Proteomes" id="UP001166674">
    <property type="component" value="Unassembled WGS sequence"/>
</dbReference>
<proteinExistence type="predicted"/>
<dbReference type="InterPro" id="IPR003599">
    <property type="entry name" value="Ig_sub"/>
</dbReference>
<comment type="caution">
    <text evidence="2">The sequence shown here is derived from an EMBL/GenBank/DDBJ whole genome shotgun (WGS) entry which is preliminary data.</text>
</comment>
<dbReference type="PROSITE" id="PS50835">
    <property type="entry name" value="IG_LIKE"/>
    <property type="match status" value="1"/>
</dbReference>
<reference evidence="2" key="1">
    <citation type="submission" date="2020-03" db="EMBL/GenBank/DDBJ databases">
        <title>Studies in the Genomics of Life Span.</title>
        <authorList>
            <person name="Glass D."/>
        </authorList>
    </citation>
    <scope>NUCLEOTIDE SEQUENCE</scope>
    <source>
        <strain evidence="2">SUZIE</strain>
        <tissue evidence="2">Muscle</tissue>
    </source>
</reference>
<gene>
    <name evidence="2" type="ORF">SUZIE_194000</name>
</gene>
<dbReference type="InterPro" id="IPR013106">
    <property type="entry name" value="Ig_V-set"/>
</dbReference>
<dbReference type="InterPro" id="IPR007110">
    <property type="entry name" value="Ig-like_dom"/>
</dbReference>
<keyword evidence="3" id="KW-1185">Reference proteome</keyword>
<dbReference type="FunFam" id="2.60.40.10:FF:001700">
    <property type="entry name" value="Immunoglobulin lambda variable 8-61"/>
    <property type="match status" value="1"/>
</dbReference>
<accession>A0AA41NC19</accession>
<dbReference type="InterPro" id="IPR050150">
    <property type="entry name" value="IgV_Light_Chain"/>
</dbReference>
<dbReference type="Pfam" id="PF07686">
    <property type="entry name" value="V-set"/>
    <property type="match status" value="1"/>
</dbReference>
<dbReference type="InterPro" id="IPR036179">
    <property type="entry name" value="Ig-like_dom_sf"/>
</dbReference>
<dbReference type="SUPFAM" id="SSF48726">
    <property type="entry name" value="Immunoglobulin"/>
    <property type="match status" value="1"/>
</dbReference>
<evidence type="ECO:0000259" key="1">
    <source>
        <dbReference type="PROSITE" id="PS50835"/>
    </source>
</evidence>
<dbReference type="SMART" id="SM00406">
    <property type="entry name" value="IGv"/>
    <property type="match status" value="1"/>
</dbReference>
<protein>
    <submittedName>
        <fullName evidence="2">Ig lambda chain V region 4A</fullName>
    </submittedName>
</protein>